<dbReference type="InterPro" id="IPR011933">
    <property type="entry name" value="Double_TM_dom"/>
</dbReference>
<dbReference type="Pfam" id="PF07584">
    <property type="entry name" value="BatA"/>
    <property type="match status" value="1"/>
</dbReference>
<dbReference type="KEGG" id="mefw:F1737_00745"/>
<dbReference type="Pfam" id="PF00092">
    <property type="entry name" value="VWA"/>
    <property type="match status" value="1"/>
</dbReference>
<dbReference type="EMBL" id="CP043875">
    <property type="protein sequence ID" value="WOF15309.1"/>
    <property type="molecule type" value="Genomic_DNA"/>
</dbReference>
<evidence type="ECO:0000256" key="3">
    <source>
        <dbReference type="ARBA" id="ARBA00022989"/>
    </source>
</evidence>
<dbReference type="AlphaFoldDB" id="A0AA97FAC1"/>
<evidence type="ECO:0000313" key="8">
    <source>
        <dbReference type="Proteomes" id="UP001301797"/>
    </source>
</evidence>
<dbReference type="PROSITE" id="PS50234">
    <property type="entry name" value="VWFA"/>
    <property type="match status" value="1"/>
</dbReference>
<dbReference type="SMART" id="SM00327">
    <property type="entry name" value="VWA"/>
    <property type="match status" value="1"/>
</dbReference>
<protein>
    <submittedName>
        <fullName evidence="7">VWA domain-containing protein</fullName>
    </submittedName>
</protein>
<evidence type="ECO:0000259" key="6">
    <source>
        <dbReference type="PROSITE" id="PS50234"/>
    </source>
</evidence>
<evidence type="ECO:0000256" key="5">
    <source>
        <dbReference type="SAM" id="Phobius"/>
    </source>
</evidence>
<name>A0AA97FAC1_9EURY</name>
<dbReference type="InterPro" id="IPR002035">
    <property type="entry name" value="VWF_A"/>
</dbReference>
<reference evidence="7 8" key="1">
    <citation type="submission" date="2019-09" db="EMBL/GenBank/DDBJ databases">
        <title>The complete genome of Methanoplanus sp. FWC-SCC4.</title>
        <authorList>
            <person name="Chen S.-C."/>
            <person name="Zhou Y.-Z."/>
            <person name="Lai M.-C."/>
        </authorList>
    </citation>
    <scope>NUCLEOTIDE SEQUENCE [LARGE SCALE GENOMIC DNA]</scope>
    <source>
        <strain evidence="7 8">FWC-SCC4</strain>
    </source>
</reference>
<feature type="domain" description="VWFA" evidence="6">
    <location>
        <begin position="89"/>
        <end position="276"/>
    </location>
</feature>
<keyword evidence="3 5" id="KW-1133">Transmembrane helix</keyword>
<accession>A0AA97FAC1</accession>
<organism evidence="7 8">
    <name type="scientific">Methanochimaera problematica</name>
    <dbReference type="NCBI Taxonomy" id="2609417"/>
    <lineage>
        <taxon>Archaea</taxon>
        <taxon>Methanobacteriati</taxon>
        <taxon>Methanobacteriota</taxon>
        <taxon>Stenosarchaea group</taxon>
        <taxon>Methanomicrobia</taxon>
        <taxon>Methanomicrobiales</taxon>
        <taxon>Methanomicrobiaceae</taxon>
        <taxon>Methanochimaera</taxon>
    </lineage>
</organism>
<proteinExistence type="predicted"/>
<keyword evidence="4 5" id="KW-0472">Membrane</keyword>
<evidence type="ECO:0000256" key="4">
    <source>
        <dbReference type="ARBA" id="ARBA00023136"/>
    </source>
</evidence>
<feature type="transmembrane region" description="Helical" evidence="5">
    <location>
        <begin position="58"/>
        <end position="75"/>
    </location>
</feature>
<keyword evidence="1" id="KW-1003">Cell membrane</keyword>
<dbReference type="Gene3D" id="3.40.50.410">
    <property type="entry name" value="von Willebrand factor, type A domain"/>
    <property type="match status" value="1"/>
</dbReference>
<evidence type="ECO:0000256" key="2">
    <source>
        <dbReference type="ARBA" id="ARBA00022692"/>
    </source>
</evidence>
<keyword evidence="2 5" id="KW-0812">Transmembrane</keyword>
<feature type="transmembrane region" description="Helical" evidence="5">
    <location>
        <begin position="6"/>
        <end position="22"/>
    </location>
</feature>
<dbReference type="SUPFAM" id="SSF53300">
    <property type="entry name" value="vWA-like"/>
    <property type="match status" value="1"/>
</dbReference>
<dbReference type="InterPro" id="IPR036465">
    <property type="entry name" value="vWFA_dom_sf"/>
</dbReference>
<dbReference type="Proteomes" id="UP001301797">
    <property type="component" value="Chromosome"/>
</dbReference>
<dbReference type="RefSeq" id="WP_317136877.1">
    <property type="nucleotide sequence ID" value="NZ_CP043875.1"/>
</dbReference>
<evidence type="ECO:0000313" key="7">
    <source>
        <dbReference type="EMBL" id="WOF15309.1"/>
    </source>
</evidence>
<dbReference type="InterPro" id="IPR050768">
    <property type="entry name" value="UPF0353/GerABKA_families"/>
</dbReference>
<evidence type="ECO:0000256" key="1">
    <source>
        <dbReference type="ARBA" id="ARBA00022475"/>
    </source>
</evidence>
<keyword evidence="8" id="KW-1185">Reference proteome</keyword>
<feature type="transmembrane region" description="Helical" evidence="5">
    <location>
        <begin position="288"/>
        <end position="307"/>
    </location>
</feature>
<dbReference type="PANTHER" id="PTHR22550">
    <property type="entry name" value="SPORE GERMINATION PROTEIN"/>
    <property type="match status" value="1"/>
</dbReference>
<dbReference type="InterPro" id="IPR024163">
    <property type="entry name" value="Aerotolerance_reg_N"/>
</dbReference>
<dbReference type="PANTHER" id="PTHR22550:SF5">
    <property type="entry name" value="LEUCINE ZIPPER PROTEIN 4"/>
    <property type="match status" value="1"/>
</dbReference>
<dbReference type="NCBIfam" id="TIGR02226">
    <property type="entry name" value="two_anch"/>
    <property type="match status" value="1"/>
</dbReference>
<sequence>MTGFDDPLWLAGLLLIPLLFVYHHHYKGIRQKSAIEFSRISYIKAAQEGTKKSRQEQILLALSLIAVAMIFIGLANPHIPLENTKKGANVIFALDISGSMLAGDYKPDRLGAAKDSVAMLIKNLEKEDYVGVVTFEGGASSAAYLSPDKERVLNKLESIRSKGGNTAIGDGLALAADMAVSIPGRKNVVILLSDGENNAGFISPEEALSFANERGVQVFTIGVGSEKPVIYDYDMFKNPLYAVLDENTLKNIADKTGGIYYKSVDESTLHEIYSNLNDEIERETEETGIAWLFFLLSGIMIISGFLIRYGKRGVI</sequence>
<dbReference type="GeneID" id="85228652"/>
<gene>
    <name evidence="7" type="ORF">F1737_00745</name>
</gene>